<reference evidence="2 3" key="1">
    <citation type="journal article" date="2017" name="DNA Res.">
        <title>Complete genome sequence and expression profile of the commercial lytic enzyme producer Lysobacter enzymogenes M497-1.</title>
        <authorList>
            <person name="Takami H."/>
            <person name="Toyoda A."/>
            <person name="Uchiyama I."/>
            <person name="Itoh T."/>
            <person name="Takaki Y."/>
            <person name="Arai W."/>
            <person name="Nishi S."/>
            <person name="Kawai M."/>
            <person name="Shinya K."/>
            <person name="Ikeda H."/>
        </authorList>
    </citation>
    <scope>NUCLEOTIDE SEQUENCE [LARGE SCALE GENOMIC DNA]</scope>
    <source>
        <strain evidence="2 3">M497-1</strain>
    </source>
</reference>
<evidence type="ECO:0008006" key="4">
    <source>
        <dbReference type="Google" id="ProtNLM"/>
    </source>
</evidence>
<name>A0AAU9AP91_LYSEN</name>
<dbReference type="EMBL" id="AP014940">
    <property type="protein sequence ID" value="BAV99452.1"/>
    <property type="molecule type" value="Genomic_DNA"/>
</dbReference>
<dbReference type="KEGG" id="lem:LEN_3965"/>
<dbReference type="Proteomes" id="UP000218824">
    <property type="component" value="Chromosome"/>
</dbReference>
<dbReference type="AlphaFoldDB" id="A0AAU9AP91"/>
<keyword evidence="1" id="KW-0812">Transmembrane</keyword>
<feature type="transmembrane region" description="Helical" evidence="1">
    <location>
        <begin position="197"/>
        <end position="215"/>
    </location>
</feature>
<accession>A0AAU9AP91</accession>
<sequence>MSSEPGLFVPPRVDAMLGSHRKIEAIKAVLDANPGASLRAAKAAVDARIAALTAGSAPSSSSSSSADDVRDVSGLPAAAVEALLRGQVIEAIKLVRLAHGVDLRTAKQRVEAHMRGDAGAAAAASREPVATTGDLPADVLALLRAGDRGAAWQLLERKYGATSAQALRRIAEHEIARKQRGAGGGATVAAGDDNGRVMLWALLVAIAAVAVWWFVW</sequence>
<evidence type="ECO:0000313" key="2">
    <source>
        <dbReference type="EMBL" id="BAV99452.1"/>
    </source>
</evidence>
<dbReference type="RefSeq" id="WP_096379949.1">
    <property type="nucleotide sequence ID" value="NZ_AP014940.1"/>
</dbReference>
<gene>
    <name evidence="2" type="ORF">LEN_3965</name>
</gene>
<evidence type="ECO:0000313" key="3">
    <source>
        <dbReference type="Proteomes" id="UP000218824"/>
    </source>
</evidence>
<organism evidence="2 3">
    <name type="scientific">Lysobacter enzymogenes</name>
    <dbReference type="NCBI Taxonomy" id="69"/>
    <lineage>
        <taxon>Bacteria</taxon>
        <taxon>Pseudomonadati</taxon>
        <taxon>Pseudomonadota</taxon>
        <taxon>Gammaproteobacteria</taxon>
        <taxon>Lysobacterales</taxon>
        <taxon>Lysobacteraceae</taxon>
        <taxon>Lysobacter</taxon>
    </lineage>
</organism>
<dbReference type="GeneID" id="83065756"/>
<protein>
    <recommendedName>
        <fullName evidence="4">Ribosomal protein L7/L12 C-terminal domain-containing protein</fullName>
    </recommendedName>
</protein>
<keyword evidence="1" id="KW-1133">Transmembrane helix</keyword>
<keyword evidence="1" id="KW-0472">Membrane</keyword>
<proteinExistence type="predicted"/>
<evidence type="ECO:0000256" key="1">
    <source>
        <dbReference type="SAM" id="Phobius"/>
    </source>
</evidence>